<feature type="domain" description="BTB" evidence="2">
    <location>
        <begin position="39"/>
        <end position="69"/>
    </location>
</feature>
<organism evidence="3 4">
    <name type="scientific">Schizophyllum amplum</name>
    <dbReference type="NCBI Taxonomy" id="97359"/>
    <lineage>
        <taxon>Eukaryota</taxon>
        <taxon>Fungi</taxon>
        <taxon>Dikarya</taxon>
        <taxon>Basidiomycota</taxon>
        <taxon>Agaricomycotina</taxon>
        <taxon>Agaricomycetes</taxon>
        <taxon>Agaricomycetidae</taxon>
        <taxon>Agaricales</taxon>
        <taxon>Schizophyllaceae</taxon>
        <taxon>Schizophyllum</taxon>
    </lineage>
</organism>
<proteinExistence type="predicted"/>
<evidence type="ECO:0000256" key="1">
    <source>
        <dbReference type="SAM" id="MobiDB-lite"/>
    </source>
</evidence>
<dbReference type="OrthoDB" id="3218112at2759"/>
<gene>
    <name evidence="3" type="ORF">BD626DRAFT_631237</name>
</gene>
<reference evidence="3 4" key="1">
    <citation type="journal article" date="2019" name="New Phytol.">
        <title>Comparative genomics reveals unique wood-decay strategies and fruiting body development in the Schizophyllaceae.</title>
        <authorList>
            <person name="Almasi E."/>
            <person name="Sahu N."/>
            <person name="Krizsan K."/>
            <person name="Balint B."/>
            <person name="Kovacs G.M."/>
            <person name="Kiss B."/>
            <person name="Cseklye J."/>
            <person name="Drula E."/>
            <person name="Henrissat B."/>
            <person name="Nagy I."/>
            <person name="Chovatia M."/>
            <person name="Adam C."/>
            <person name="LaButti K."/>
            <person name="Lipzen A."/>
            <person name="Riley R."/>
            <person name="Grigoriev I.V."/>
            <person name="Nagy L.G."/>
        </authorList>
    </citation>
    <scope>NUCLEOTIDE SEQUENCE [LARGE SCALE GENOMIC DNA]</scope>
    <source>
        <strain evidence="3 4">NL-1724</strain>
    </source>
</reference>
<dbReference type="AlphaFoldDB" id="A0A550CBB7"/>
<dbReference type="EMBL" id="VDMD01000014">
    <property type="protein sequence ID" value="TRM62054.1"/>
    <property type="molecule type" value="Genomic_DNA"/>
</dbReference>
<evidence type="ECO:0000259" key="2">
    <source>
        <dbReference type="PROSITE" id="PS50097"/>
    </source>
</evidence>
<name>A0A550CBB7_9AGAR</name>
<dbReference type="Proteomes" id="UP000320762">
    <property type="component" value="Unassembled WGS sequence"/>
</dbReference>
<dbReference type="PROSITE" id="PS50097">
    <property type="entry name" value="BTB"/>
    <property type="match status" value="1"/>
</dbReference>
<dbReference type="InterPro" id="IPR000210">
    <property type="entry name" value="BTB/POZ_dom"/>
</dbReference>
<sequence length="306" mass="35083">MSATQEDSSRKRQRTDASNGDAEQADTVTVFSDEKHWHSDGSLVIQVENTLFRVHRTMMALNSEIFKDIQSCRNPSSWRNSKDTLYDPPYFSAMHSGTLSATLPVLSSVLRLATKYRFLGYRTECLSISIDISLILGCAQAAAAVINLARETNAYCLLPFAFLVCADAVGDDDKEFIIYRDLPLSYQDKAAALQGLHALTCAQRDRMFPFAYKTPNRDSTDCSTGECRTEGLFKNFVRHSGYSFFFDYYEYDEWLEAEKALCKECFEYVRVTSRSGERYIFRRLPEFFCIGEDWRELHKRQNLGSE</sequence>
<comment type="caution">
    <text evidence="3">The sequence shown here is derived from an EMBL/GenBank/DDBJ whole genome shotgun (WGS) entry which is preliminary data.</text>
</comment>
<feature type="region of interest" description="Disordered" evidence="1">
    <location>
        <begin position="1"/>
        <end position="25"/>
    </location>
</feature>
<protein>
    <recommendedName>
        <fullName evidence="2">BTB domain-containing protein</fullName>
    </recommendedName>
</protein>
<accession>A0A550CBB7</accession>
<evidence type="ECO:0000313" key="3">
    <source>
        <dbReference type="EMBL" id="TRM62054.1"/>
    </source>
</evidence>
<dbReference type="STRING" id="97359.A0A550CBB7"/>
<keyword evidence="4" id="KW-1185">Reference proteome</keyword>
<evidence type="ECO:0000313" key="4">
    <source>
        <dbReference type="Proteomes" id="UP000320762"/>
    </source>
</evidence>